<dbReference type="InterPro" id="IPR036582">
    <property type="entry name" value="Mao_N_sf"/>
</dbReference>
<dbReference type="GO" id="GO:0004622">
    <property type="term" value="F:phosphatidylcholine lysophospholipase activity"/>
    <property type="evidence" value="ECO:0007669"/>
    <property type="project" value="TreeGrafter"/>
</dbReference>
<feature type="domain" description="SGNH hydrolase-type esterase" evidence="3">
    <location>
        <begin position="55"/>
        <end position="290"/>
    </location>
</feature>
<name>A0A433X1C6_9BACL</name>
<dbReference type="SUPFAM" id="SSF52266">
    <property type="entry name" value="SGNH hydrolase"/>
    <property type="match status" value="1"/>
</dbReference>
<dbReference type="InterPro" id="IPR036514">
    <property type="entry name" value="SGNH_hydro_sf"/>
</dbReference>
<reference evidence="4 5" key="1">
    <citation type="submission" date="2018-12" db="EMBL/GenBank/DDBJ databases">
        <authorList>
            <person name="Sun L."/>
            <person name="Chen Z."/>
        </authorList>
    </citation>
    <scope>NUCLEOTIDE SEQUENCE [LARGE SCALE GENOMIC DNA]</scope>
    <source>
        <strain evidence="4 5">3-5-3</strain>
    </source>
</reference>
<keyword evidence="5" id="KW-1185">Reference proteome</keyword>
<feature type="domain" description="Copper amine oxidase-like N-terminal" evidence="2">
    <location>
        <begin position="320"/>
        <end position="430"/>
    </location>
</feature>
<dbReference type="Gene3D" id="3.40.50.1110">
    <property type="entry name" value="SGNH hydrolase"/>
    <property type="match status" value="1"/>
</dbReference>
<dbReference type="EMBL" id="RZNX01000017">
    <property type="protein sequence ID" value="RUT27682.1"/>
    <property type="molecule type" value="Genomic_DNA"/>
</dbReference>
<gene>
    <name evidence="4" type="ORF">EJP77_20425</name>
</gene>
<dbReference type="SUPFAM" id="SSF55383">
    <property type="entry name" value="Copper amine oxidase, domain N"/>
    <property type="match status" value="1"/>
</dbReference>
<dbReference type="InterPro" id="IPR013830">
    <property type="entry name" value="SGNH_hydro"/>
</dbReference>
<dbReference type="AlphaFoldDB" id="A0A433X1C6"/>
<evidence type="ECO:0000256" key="1">
    <source>
        <dbReference type="SAM" id="SignalP"/>
    </source>
</evidence>
<feature type="chain" id="PRO_5038721371" evidence="1">
    <location>
        <begin position="36"/>
        <end position="432"/>
    </location>
</feature>
<dbReference type="PANTHER" id="PTHR30383">
    <property type="entry name" value="THIOESTERASE 1/PROTEASE 1/LYSOPHOSPHOLIPASE L1"/>
    <property type="match status" value="1"/>
</dbReference>
<evidence type="ECO:0000313" key="5">
    <source>
        <dbReference type="Proteomes" id="UP000272464"/>
    </source>
</evidence>
<dbReference type="InterPro" id="IPR051532">
    <property type="entry name" value="Ester_Hydrolysis_Enzymes"/>
</dbReference>
<evidence type="ECO:0000313" key="4">
    <source>
        <dbReference type="EMBL" id="RUT27682.1"/>
    </source>
</evidence>
<dbReference type="OrthoDB" id="2987164at2"/>
<evidence type="ECO:0000259" key="2">
    <source>
        <dbReference type="Pfam" id="PF07833"/>
    </source>
</evidence>
<dbReference type="Pfam" id="PF13472">
    <property type="entry name" value="Lipase_GDSL_2"/>
    <property type="match status" value="1"/>
</dbReference>
<feature type="signal peptide" evidence="1">
    <location>
        <begin position="1"/>
        <end position="35"/>
    </location>
</feature>
<dbReference type="Gene3D" id="3.30.457.10">
    <property type="entry name" value="Copper amine oxidase-like, N-terminal domain"/>
    <property type="match status" value="1"/>
</dbReference>
<keyword evidence="1" id="KW-0732">Signal</keyword>
<proteinExistence type="predicted"/>
<dbReference type="Pfam" id="PF07833">
    <property type="entry name" value="Cu_amine_oxidN1"/>
    <property type="match status" value="1"/>
</dbReference>
<accession>A0A433X1C6</accession>
<dbReference type="InterPro" id="IPR012854">
    <property type="entry name" value="Cu_amine_oxidase-like_N"/>
</dbReference>
<evidence type="ECO:0000259" key="3">
    <source>
        <dbReference type="Pfam" id="PF13472"/>
    </source>
</evidence>
<dbReference type="Proteomes" id="UP000272464">
    <property type="component" value="Unassembled WGS sequence"/>
</dbReference>
<protein>
    <submittedName>
        <fullName evidence="4">Copper amine oxidase</fullName>
    </submittedName>
</protein>
<comment type="caution">
    <text evidence="4">The sequence shown here is derived from an EMBL/GenBank/DDBJ whole genome shotgun (WGS) entry which is preliminary data.</text>
</comment>
<sequence length="432" mass="45245">MTGRVQALNLRAVKKGHILSGVMSLILMISGAGSAAAAAGGTVQAASSSSYKIVALGDSITAGFEPAMITQANPKAYGYVDRLQEQGLFRGRTQTVNYGILGLKTEGLSHYVKAIKEGRTLTPDELQPALADPRAASFGQGTAAAKTELQGANLITITIGGNDVSQVMAVAAEGGAASSNLDASVAQLLANYKTNVSQTLSDLTELNPNAQIVIADQYQPVPKLAGAAAYEQLEKVADAFTASVDALAAEFTAKGAKVKVAHVAKEFIGGEISYTHILEKDIHPNQFGYEVIAKVFAKEIWGEYLQPSTRSSDVPLTIIVKGKEISSPYKPVVKNGQTFVAIKDIVSAIGAQTAWDNRTSSAVITSGGRKVVIPVGSKTIKVDGKNVATASPAYLNKIGKETKTYVPLALLAQGLGLDVQYSSHLKVVFINP</sequence>
<organism evidence="4 5">
    <name type="scientific">Paenibacillus zeisoli</name>
    <dbReference type="NCBI Taxonomy" id="2496267"/>
    <lineage>
        <taxon>Bacteria</taxon>
        <taxon>Bacillati</taxon>
        <taxon>Bacillota</taxon>
        <taxon>Bacilli</taxon>
        <taxon>Bacillales</taxon>
        <taxon>Paenibacillaceae</taxon>
        <taxon>Paenibacillus</taxon>
    </lineage>
</organism>
<dbReference type="PANTHER" id="PTHR30383:SF27">
    <property type="entry name" value="SPORE GERMINATION LIPASE LIPC"/>
    <property type="match status" value="1"/>
</dbReference>